<reference evidence="1" key="1">
    <citation type="submission" date="2023-08" db="EMBL/GenBank/DDBJ databases">
        <title>Functional and genomic diversity of the sorghum phyllosphere microbiome.</title>
        <authorList>
            <person name="Shade A."/>
        </authorList>
    </citation>
    <scope>NUCLEOTIDE SEQUENCE</scope>
    <source>
        <strain evidence="1">SORGH_AS_0974</strain>
    </source>
</reference>
<gene>
    <name evidence="1" type="ORF">QE369_003483</name>
</gene>
<dbReference type="Proteomes" id="UP001255601">
    <property type="component" value="Unassembled WGS sequence"/>
</dbReference>
<evidence type="ECO:0000313" key="1">
    <source>
        <dbReference type="EMBL" id="MDR6103286.1"/>
    </source>
</evidence>
<dbReference type="AlphaFoldDB" id="A0AAJ2ESN9"/>
<proteinExistence type="predicted"/>
<organism evidence="1 2">
    <name type="scientific">Agrobacterium larrymoorei</name>
    <dbReference type="NCBI Taxonomy" id="160699"/>
    <lineage>
        <taxon>Bacteria</taxon>
        <taxon>Pseudomonadati</taxon>
        <taxon>Pseudomonadota</taxon>
        <taxon>Alphaproteobacteria</taxon>
        <taxon>Hyphomicrobiales</taxon>
        <taxon>Rhizobiaceae</taxon>
        <taxon>Rhizobium/Agrobacterium group</taxon>
        <taxon>Agrobacterium</taxon>
    </lineage>
</organism>
<dbReference type="RefSeq" id="WP_112358591.1">
    <property type="nucleotide sequence ID" value="NZ_JAVIZC010000003.1"/>
</dbReference>
<name>A0AAJ2ESN9_9HYPH</name>
<evidence type="ECO:0000313" key="2">
    <source>
        <dbReference type="Proteomes" id="UP001255601"/>
    </source>
</evidence>
<sequence length="98" mass="11257">MTAKTLQEQALDLATEFVLAEPRAREFLWWVLCQCNVYGAPHVVNGETGIHIGRRIIGVTIIDQLNQIKPTAYAEMMIEAHRRAEKRKREEHAETVDE</sequence>
<comment type="caution">
    <text evidence="1">The sequence shown here is derived from an EMBL/GenBank/DDBJ whole genome shotgun (WGS) entry which is preliminary data.</text>
</comment>
<accession>A0AAJ2ESN9</accession>
<protein>
    <submittedName>
        <fullName evidence="1">Uncharacterized protein</fullName>
    </submittedName>
</protein>
<dbReference type="EMBL" id="JAVIZC010000003">
    <property type="protein sequence ID" value="MDR6103286.1"/>
    <property type="molecule type" value="Genomic_DNA"/>
</dbReference>